<evidence type="ECO:0000256" key="5">
    <source>
        <dbReference type="ARBA" id="ARBA00022898"/>
    </source>
</evidence>
<evidence type="ECO:0000259" key="7">
    <source>
        <dbReference type="Pfam" id="PF00155"/>
    </source>
</evidence>
<protein>
    <recommendedName>
        <fullName evidence="6">Aminotransferase</fullName>
        <ecNumber evidence="6">2.6.1.-</ecNumber>
    </recommendedName>
</protein>
<dbReference type="InterPro" id="IPR004838">
    <property type="entry name" value="NHTrfase_class1_PyrdxlP-BS"/>
</dbReference>
<dbReference type="InterPro" id="IPR050596">
    <property type="entry name" value="AspAT/PAT-like"/>
</dbReference>
<keyword evidence="4 6" id="KW-0808">Transferase</keyword>
<dbReference type="AlphaFoldDB" id="S5DW81"/>
<keyword evidence="3 6" id="KW-0032">Aminotransferase</keyword>
<dbReference type="EMBL" id="KC811126">
    <property type="protein sequence ID" value="AGQ19252.1"/>
    <property type="molecule type" value="Genomic_DNA"/>
</dbReference>
<dbReference type="InterPro" id="IPR015421">
    <property type="entry name" value="PyrdxlP-dep_Trfase_major"/>
</dbReference>
<dbReference type="SUPFAM" id="SSF53383">
    <property type="entry name" value="PLP-dependent transferases"/>
    <property type="match status" value="1"/>
</dbReference>
<dbReference type="GO" id="GO:0030170">
    <property type="term" value="F:pyridoxal phosphate binding"/>
    <property type="evidence" value="ECO:0007669"/>
    <property type="project" value="InterPro"/>
</dbReference>
<dbReference type="Pfam" id="PF00155">
    <property type="entry name" value="Aminotran_1_2"/>
    <property type="match status" value="1"/>
</dbReference>
<dbReference type="CDD" id="cd00609">
    <property type="entry name" value="AAT_like"/>
    <property type="match status" value="1"/>
</dbReference>
<evidence type="ECO:0000256" key="6">
    <source>
        <dbReference type="RuleBase" id="RU000481"/>
    </source>
</evidence>
<dbReference type="PANTHER" id="PTHR46383:SF1">
    <property type="entry name" value="ASPARTATE AMINOTRANSFERASE"/>
    <property type="match status" value="1"/>
</dbReference>
<dbReference type="InterPro" id="IPR015424">
    <property type="entry name" value="PyrdxlP-dep_Trfase"/>
</dbReference>
<dbReference type="Gene3D" id="3.90.1150.10">
    <property type="entry name" value="Aspartate Aminotransferase, domain 1"/>
    <property type="match status" value="1"/>
</dbReference>
<keyword evidence="5" id="KW-0663">Pyridoxal phosphate</keyword>
<comment type="cofactor">
    <cofactor evidence="1 6">
        <name>pyridoxal 5'-phosphate</name>
        <dbReference type="ChEBI" id="CHEBI:597326"/>
    </cofactor>
</comment>
<evidence type="ECO:0000256" key="1">
    <source>
        <dbReference type="ARBA" id="ARBA00001933"/>
    </source>
</evidence>
<dbReference type="PROSITE" id="PS00105">
    <property type="entry name" value="AA_TRANSFER_CLASS_1"/>
    <property type="match status" value="1"/>
</dbReference>
<evidence type="ECO:0000256" key="4">
    <source>
        <dbReference type="ARBA" id="ARBA00022679"/>
    </source>
</evidence>
<evidence type="ECO:0000256" key="2">
    <source>
        <dbReference type="ARBA" id="ARBA00007441"/>
    </source>
</evidence>
<dbReference type="GO" id="GO:0008483">
    <property type="term" value="F:transaminase activity"/>
    <property type="evidence" value="ECO:0007669"/>
    <property type="project" value="UniProtKB-KW"/>
</dbReference>
<proteinExistence type="inferred from homology"/>
<dbReference type="InterPro" id="IPR015422">
    <property type="entry name" value="PyrdxlP-dep_Trfase_small"/>
</dbReference>
<evidence type="ECO:0000256" key="3">
    <source>
        <dbReference type="ARBA" id="ARBA00022576"/>
    </source>
</evidence>
<name>S5DW81_9ACTN</name>
<dbReference type="Gene3D" id="3.40.640.10">
    <property type="entry name" value="Type I PLP-dependent aspartate aminotransferase-like (Major domain)"/>
    <property type="match status" value="1"/>
</dbReference>
<sequence length="396" mass="43851">MEISKLDKLIKPSGTMAISNKARELKSQGKPVIGFGAGEPDFPSPDYVVEAAKNAIEDPKNHKYSPVAGLATLRNEIARTTLEYSGFEIDPNNILVSNGGKQAIITCLLAILNPTDEVIIPAPYWTTYPEAVKIAGGNPVFIQSTKEQNFKIDVDMLEKVKTDKTKLLIWCSPSNPTGVVYSKEEAEAIYQWVFDNNIWIMSDELYEHLVYEGETTPSPALIDKDLNNTLVINGVSKAYSMTGWRVGWLIANNEVMGLAKKIQSQATSNVSNVSQLAAESALKNGLDVTKEMKVAFERRRNYAIKKLESIDNLSVVNGSGAFYLYVDVNFYCSGKFLNINSSEDFCNWLIENYFIAFVPGEVFGTNGFMRLSYALSDQELEEGLERLATAVNDLNG</sequence>
<evidence type="ECO:0000313" key="8">
    <source>
        <dbReference type="EMBL" id="AGQ19252.1"/>
    </source>
</evidence>
<dbReference type="EC" id="2.6.1.-" evidence="6"/>
<dbReference type="GO" id="GO:0006520">
    <property type="term" value="P:amino acid metabolic process"/>
    <property type="evidence" value="ECO:0007669"/>
    <property type="project" value="InterPro"/>
</dbReference>
<organism evidence="8">
    <name type="scientific">Candidatus Actinomarina minuta</name>
    <dbReference type="NCBI Taxonomy" id="1389454"/>
    <lineage>
        <taxon>Bacteria</taxon>
        <taxon>Bacillati</taxon>
        <taxon>Actinomycetota</taxon>
        <taxon>Actinomycetes</taxon>
        <taxon>Candidatus Actinomarinidae</taxon>
        <taxon>Candidatus Actinomarinales</taxon>
        <taxon>Candidatus Actinomarineae</taxon>
        <taxon>Candidatus Actinomarinaceae</taxon>
        <taxon>Candidatus Actinomarina</taxon>
    </lineage>
</organism>
<reference evidence="8" key="1">
    <citation type="journal article" date="2013" name="Sci. Rep.">
        <title>Metagenomics uncovers a new group of low GC and ultra-small marine Actinobacteria.</title>
        <authorList>
            <person name="Ghai R."/>
            <person name="Mizuno C.M."/>
            <person name="Picazo A."/>
            <person name="Camacho A."/>
            <person name="Rodriguez-Valera F."/>
        </authorList>
    </citation>
    <scope>NUCLEOTIDE SEQUENCE</scope>
</reference>
<dbReference type="FunFam" id="3.40.640.10:FF:000033">
    <property type="entry name" value="Aspartate aminotransferase"/>
    <property type="match status" value="1"/>
</dbReference>
<dbReference type="InterPro" id="IPR004839">
    <property type="entry name" value="Aminotransferase_I/II_large"/>
</dbReference>
<accession>S5DW81</accession>
<comment type="similarity">
    <text evidence="2 6">Belongs to the class-I pyridoxal-phosphate-dependent aminotransferase family.</text>
</comment>
<feature type="domain" description="Aminotransferase class I/classII large" evidence="7">
    <location>
        <begin position="31"/>
        <end position="387"/>
    </location>
</feature>
<dbReference type="PANTHER" id="PTHR46383">
    <property type="entry name" value="ASPARTATE AMINOTRANSFERASE"/>
    <property type="match status" value="1"/>
</dbReference>